<dbReference type="RefSeq" id="WP_152761313.1">
    <property type="nucleotide sequence ID" value="NZ_WHLY01000002.1"/>
</dbReference>
<evidence type="ECO:0000313" key="1">
    <source>
        <dbReference type="EMBL" id="MPR34796.1"/>
    </source>
</evidence>
<evidence type="ECO:0000313" key="2">
    <source>
        <dbReference type="Proteomes" id="UP000479293"/>
    </source>
</evidence>
<proteinExistence type="predicted"/>
<organism evidence="1 2">
    <name type="scientific">Salmonirosea aquatica</name>
    <dbReference type="NCBI Taxonomy" id="2654236"/>
    <lineage>
        <taxon>Bacteria</taxon>
        <taxon>Pseudomonadati</taxon>
        <taxon>Bacteroidota</taxon>
        <taxon>Cytophagia</taxon>
        <taxon>Cytophagales</taxon>
        <taxon>Spirosomataceae</taxon>
        <taxon>Salmonirosea</taxon>
    </lineage>
</organism>
<dbReference type="Proteomes" id="UP000479293">
    <property type="component" value="Unassembled WGS sequence"/>
</dbReference>
<dbReference type="EMBL" id="WHLY01000002">
    <property type="protein sequence ID" value="MPR34796.1"/>
    <property type="molecule type" value="Genomic_DNA"/>
</dbReference>
<gene>
    <name evidence="1" type="ORF">GBK04_15905</name>
</gene>
<name>A0A7C9BDH9_9BACT</name>
<dbReference type="AlphaFoldDB" id="A0A7C9BDH9"/>
<reference evidence="1 2" key="1">
    <citation type="submission" date="2019-10" db="EMBL/GenBank/DDBJ databases">
        <title>Draft Genome Sequence of Cytophagaceae sp. SJW1-29.</title>
        <authorList>
            <person name="Choi A."/>
        </authorList>
    </citation>
    <scope>NUCLEOTIDE SEQUENCE [LARGE SCALE GENOMIC DNA]</scope>
    <source>
        <strain evidence="1 2">SJW1-29</strain>
    </source>
</reference>
<keyword evidence="2" id="KW-1185">Reference proteome</keyword>
<protein>
    <submittedName>
        <fullName evidence="1">Uncharacterized protein</fullName>
    </submittedName>
</protein>
<comment type="caution">
    <text evidence="1">The sequence shown here is derived from an EMBL/GenBank/DDBJ whole genome shotgun (WGS) entry which is preliminary data.</text>
</comment>
<sequence>MPKLDRSDFKYNAKVFEKTCLWCGTVYFASRSTAKYCSSTCRGYANQAKNSEEVLPYDETDKMISALLSENAYLKGQLQRYVFENQQLQDKLNQQMPPKD</sequence>
<accession>A0A7C9BDH9</accession>